<gene>
    <name evidence="10" type="ORF">B0T11DRAFT_320413</name>
</gene>
<dbReference type="InterPro" id="IPR021109">
    <property type="entry name" value="Peptidase_aspartic_dom_sf"/>
</dbReference>
<reference evidence="10" key="1">
    <citation type="journal article" date="2021" name="Nat. Commun.">
        <title>Genetic determinants of endophytism in the Arabidopsis root mycobiome.</title>
        <authorList>
            <person name="Mesny F."/>
            <person name="Miyauchi S."/>
            <person name="Thiergart T."/>
            <person name="Pickel B."/>
            <person name="Atanasova L."/>
            <person name="Karlsson M."/>
            <person name="Huettel B."/>
            <person name="Barry K.W."/>
            <person name="Haridas S."/>
            <person name="Chen C."/>
            <person name="Bauer D."/>
            <person name="Andreopoulos W."/>
            <person name="Pangilinan J."/>
            <person name="LaButti K."/>
            <person name="Riley R."/>
            <person name="Lipzen A."/>
            <person name="Clum A."/>
            <person name="Drula E."/>
            <person name="Henrissat B."/>
            <person name="Kohler A."/>
            <person name="Grigoriev I.V."/>
            <person name="Martin F.M."/>
            <person name="Hacquard S."/>
        </authorList>
    </citation>
    <scope>NUCLEOTIDE SEQUENCE</scope>
    <source>
        <strain evidence="10">MPI-CAGE-AT-0016</strain>
    </source>
</reference>
<keyword evidence="3 7" id="KW-0064">Aspartyl protease</keyword>
<dbReference type="CDD" id="cd06097">
    <property type="entry name" value="Aspergillopepsin_like"/>
    <property type="match status" value="1"/>
</dbReference>
<dbReference type="EMBL" id="JAGPXD010000005">
    <property type="protein sequence ID" value="KAH7353394.1"/>
    <property type="molecule type" value="Genomic_DNA"/>
</dbReference>
<dbReference type="GO" id="GO:0004190">
    <property type="term" value="F:aspartic-type endopeptidase activity"/>
    <property type="evidence" value="ECO:0007669"/>
    <property type="project" value="UniProtKB-KW"/>
</dbReference>
<dbReference type="InterPro" id="IPR001461">
    <property type="entry name" value="Aspartic_peptidase_A1"/>
</dbReference>
<comment type="similarity">
    <text evidence="1 7">Belongs to the peptidase A1 family.</text>
</comment>
<organism evidence="10 11">
    <name type="scientific">Plectosphaerella cucumerina</name>
    <dbReference type="NCBI Taxonomy" id="40658"/>
    <lineage>
        <taxon>Eukaryota</taxon>
        <taxon>Fungi</taxon>
        <taxon>Dikarya</taxon>
        <taxon>Ascomycota</taxon>
        <taxon>Pezizomycotina</taxon>
        <taxon>Sordariomycetes</taxon>
        <taxon>Hypocreomycetidae</taxon>
        <taxon>Glomerellales</taxon>
        <taxon>Plectosphaerellaceae</taxon>
        <taxon>Plectosphaerella</taxon>
    </lineage>
</organism>
<keyword evidence="6" id="KW-1015">Disulfide bond</keyword>
<dbReference type="FunFam" id="2.40.70.10:FF:000026">
    <property type="entry name" value="Endothiapepsin"/>
    <property type="match status" value="1"/>
</dbReference>
<dbReference type="Proteomes" id="UP000813385">
    <property type="component" value="Unassembled WGS sequence"/>
</dbReference>
<sequence>MHNFGTFLVSLLAATGYAAVVPKIGIPEQETGTFSVRALPNPGFQHRNGAIALAKAYHKFGKEAPVDVAQAAGNATAQRLSKRVTGSAVTTPEDSDVEYLTPVQIGTPAQTLILDFDTGSSDLWVFSTETPSSQVNGQNRYNPASSSTSSKVSGATWSISYGDGSSSSGDVYYDKVTIGGLTVKKQAVEAAQKVSASFTADPMDGLLGLAFSTINTVKPSRQQTFFDNAKASLDAPLFTADLKHAAAGHYNFGYIDKTAYKGTITYTDVDSSDGFWSFTSTGYQVGSAAFKSSAVSGIADTGTTLLLLPTAVVSAYYAQVSGARYDSTQGGYVFSCSASLPSFTFGVETARITIPGSYINFAPANNAGTICFGGIQRNTNIGFSIFGDVALKAAFVVFNGGDQTLGWASK</sequence>
<feature type="active site" evidence="5">
    <location>
        <position position="117"/>
    </location>
</feature>
<keyword evidence="8" id="KW-0732">Signal</keyword>
<proteinExistence type="inferred from homology"/>
<accession>A0A8K0TBN2</accession>
<evidence type="ECO:0000256" key="5">
    <source>
        <dbReference type="PIRSR" id="PIRSR601461-1"/>
    </source>
</evidence>
<keyword evidence="2 7" id="KW-0645">Protease</keyword>
<protein>
    <submittedName>
        <fullName evidence="10">Endothiapepsin</fullName>
    </submittedName>
</protein>
<dbReference type="FunFam" id="2.40.70.10:FF:000024">
    <property type="entry name" value="Endothiapepsin"/>
    <property type="match status" value="1"/>
</dbReference>
<dbReference type="PANTHER" id="PTHR47966">
    <property type="entry name" value="BETA-SITE APP-CLEAVING ENZYME, ISOFORM A-RELATED"/>
    <property type="match status" value="1"/>
</dbReference>
<evidence type="ECO:0000256" key="6">
    <source>
        <dbReference type="PIRSR" id="PIRSR601461-2"/>
    </source>
</evidence>
<evidence type="ECO:0000256" key="3">
    <source>
        <dbReference type="ARBA" id="ARBA00022750"/>
    </source>
</evidence>
<feature type="active site" evidence="5">
    <location>
        <position position="300"/>
    </location>
</feature>
<dbReference type="SUPFAM" id="SSF50630">
    <property type="entry name" value="Acid proteases"/>
    <property type="match status" value="1"/>
</dbReference>
<feature type="disulfide bond" evidence="6">
    <location>
        <begin position="336"/>
        <end position="371"/>
    </location>
</feature>
<dbReference type="AlphaFoldDB" id="A0A8K0TBN2"/>
<evidence type="ECO:0000256" key="4">
    <source>
        <dbReference type="ARBA" id="ARBA00022801"/>
    </source>
</evidence>
<evidence type="ECO:0000256" key="8">
    <source>
        <dbReference type="SAM" id="SignalP"/>
    </source>
</evidence>
<dbReference type="PRINTS" id="PR00792">
    <property type="entry name" value="PEPSIN"/>
</dbReference>
<dbReference type="GO" id="GO:0006508">
    <property type="term" value="P:proteolysis"/>
    <property type="evidence" value="ECO:0007669"/>
    <property type="project" value="UniProtKB-KW"/>
</dbReference>
<dbReference type="PROSITE" id="PS00141">
    <property type="entry name" value="ASP_PROTEASE"/>
    <property type="match status" value="1"/>
</dbReference>
<dbReference type="Pfam" id="PF00026">
    <property type="entry name" value="Asp"/>
    <property type="match status" value="1"/>
</dbReference>
<dbReference type="InterPro" id="IPR001969">
    <property type="entry name" value="Aspartic_peptidase_AS"/>
</dbReference>
<evidence type="ECO:0000256" key="1">
    <source>
        <dbReference type="ARBA" id="ARBA00007447"/>
    </source>
</evidence>
<evidence type="ECO:0000256" key="7">
    <source>
        <dbReference type="RuleBase" id="RU000454"/>
    </source>
</evidence>
<dbReference type="Gene3D" id="2.40.70.10">
    <property type="entry name" value="Acid Proteases"/>
    <property type="match status" value="2"/>
</dbReference>
<dbReference type="PANTHER" id="PTHR47966:SF2">
    <property type="entry name" value="ASPERGILLOPEPSIN-1-RELATED"/>
    <property type="match status" value="1"/>
</dbReference>
<dbReference type="InterPro" id="IPR033121">
    <property type="entry name" value="PEPTIDASE_A1"/>
</dbReference>
<keyword evidence="4 7" id="KW-0378">Hydrolase</keyword>
<evidence type="ECO:0000313" key="10">
    <source>
        <dbReference type="EMBL" id="KAH7353394.1"/>
    </source>
</evidence>
<comment type="caution">
    <text evidence="10">The sequence shown here is derived from an EMBL/GenBank/DDBJ whole genome shotgun (WGS) entry which is preliminary data.</text>
</comment>
<evidence type="ECO:0000313" key="11">
    <source>
        <dbReference type="Proteomes" id="UP000813385"/>
    </source>
</evidence>
<dbReference type="InterPro" id="IPR034163">
    <property type="entry name" value="Aspergillopepsin-like_cat_dom"/>
</dbReference>
<name>A0A8K0TBN2_9PEZI</name>
<evidence type="ECO:0000256" key="2">
    <source>
        <dbReference type="ARBA" id="ARBA00022670"/>
    </source>
</evidence>
<keyword evidence="11" id="KW-1185">Reference proteome</keyword>
<dbReference type="PROSITE" id="PS51767">
    <property type="entry name" value="PEPTIDASE_A1"/>
    <property type="match status" value="1"/>
</dbReference>
<evidence type="ECO:0000259" key="9">
    <source>
        <dbReference type="PROSITE" id="PS51767"/>
    </source>
</evidence>
<feature type="domain" description="Peptidase A1" evidence="9">
    <location>
        <begin position="99"/>
        <end position="408"/>
    </location>
</feature>
<feature type="signal peptide" evidence="8">
    <location>
        <begin position="1"/>
        <end position="18"/>
    </location>
</feature>
<dbReference type="OrthoDB" id="2747330at2759"/>
<feature type="chain" id="PRO_5035476787" evidence="8">
    <location>
        <begin position="19"/>
        <end position="410"/>
    </location>
</feature>